<dbReference type="AlphaFoldDB" id="A0ABD2P8K1"/>
<feature type="compositionally biased region" description="Polar residues" evidence="1">
    <location>
        <begin position="51"/>
        <end position="61"/>
    </location>
</feature>
<keyword evidence="3" id="KW-1185">Reference proteome</keyword>
<feature type="region of interest" description="Disordered" evidence="1">
    <location>
        <begin position="100"/>
        <end position="121"/>
    </location>
</feature>
<gene>
    <name evidence="2" type="ORF">HHI36_001534</name>
</gene>
<feature type="compositionally biased region" description="Basic and acidic residues" evidence="1">
    <location>
        <begin position="106"/>
        <end position="121"/>
    </location>
</feature>
<feature type="compositionally biased region" description="Basic and acidic residues" evidence="1">
    <location>
        <begin position="38"/>
        <end position="48"/>
    </location>
</feature>
<protein>
    <submittedName>
        <fullName evidence="2">Uncharacterized protein</fullName>
    </submittedName>
</protein>
<comment type="caution">
    <text evidence="2">The sequence shown here is derived from an EMBL/GenBank/DDBJ whole genome shotgun (WGS) entry which is preliminary data.</text>
</comment>
<dbReference type="Proteomes" id="UP001516400">
    <property type="component" value="Unassembled WGS sequence"/>
</dbReference>
<reference evidence="2 3" key="1">
    <citation type="journal article" date="2021" name="BMC Biol.">
        <title>Horizontally acquired antibacterial genes associated with adaptive radiation of ladybird beetles.</title>
        <authorList>
            <person name="Li H.S."/>
            <person name="Tang X.F."/>
            <person name="Huang Y.H."/>
            <person name="Xu Z.Y."/>
            <person name="Chen M.L."/>
            <person name="Du X.Y."/>
            <person name="Qiu B.Y."/>
            <person name="Chen P.T."/>
            <person name="Zhang W."/>
            <person name="Slipinski A."/>
            <person name="Escalona H.E."/>
            <person name="Waterhouse R.M."/>
            <person name="Zwick A."/>
            <person name="Pang H."/>
        </authorList>
    </citation>
    <scope>NUCLEOTIDE SEQUENCE [LARGE SCALE GENOMIC DNA]</scope>
    <source>
        <strain evidence="2">SYSU2018</strain>
    </source>
</reference>
<proteinExistence type="predicted"/>
<dbReference type="EMBL" id="JABFTP020000185">
    <property type="protein sequence ID" value="KAL3287048.1"/>
    <property type="molecule type" value="Genomic_DNA"/>
</dbReference>
<evidence type="ECO:0000256" key="1">
    <source>
        <dbReference type="SAM" id="MobiDB-lite"/>
    </source>
</evidence>
<feature type="region of interest" description="Disordered" evidence="1">
    <location>
        <begin position="38"/>
        <end position="65"/>
    </location>
</feature>
<sequence>MSNAYEANLSARNQKRQTPVHSPQEYLFLCLFSVSKESQEIPPKREKCPSATPTESHSVSHTIHPEILHPRRLPIIAAKLRHLLHLTRFLENPDSRRFYAELQPTEEDRSSDEEVHPNADS</sequence>
<name>A0ABD2P8K1_9CUCU</name>
<evidence type="ECO:0000313" key="3">
    <source>
        <dbReference type="Proteomes" id="UP001516400"/>
    </source>
</evidence>
<evidence type="ECO:0000313" key="2">
    <source>
        <dbReference type="EMBL" id="KAL3287048.1"/>
    </source>
</evidence>
<feature type="region of interest" description="Disordered" evidence="1">
    <location>
        <begin position="1"/>
        <end position="20"/>
    </location>
</feature>
<accession>A0ABD2P8K1</accession>
<organism evidence="2 3">
    <name type="scientific">Cryptolaemus montrouzieri</name>
    <dbReference type="NCBI Taxonomy" id="559131"/>
    <lineage>
        <taxon>Eukaryota</taxon>
        <taxon>Metazoa</taxon>
        <taxon>Ecdysozoa</taxon>
        <taxon>Arthropoda</taxon>
        <taxon>Hexapoda</taxon>
        <taxon>Insecta</taxon>
        <taxon>Pterygota</taxon>
        <taxon>Neoptera</taxon>
        <taxon>Endopterygota</taxon>
        <taxon>Coleoptera</taxon>
        <taxon>Polyphaga</taxon>
        <taxon>Cucujiformia</taxon>
        <taxon>Coccinelloidea</taxon>
        <taxon>Coccinellidae</taxon>
        <taxon>Scymninae</taxon>
        <taxon>Scymnini</taxon>
        <taxon>Cryptolaemus</taxon>
    </lineage>
</organism>